<evidence type="ECO:0000256" key="1">
    <source>
        <dbReference type="SAM" id="MobiDB-lite"/>
    </source>
</evidence>
<sequence>MQHSRPPQHRKPRPGRPVLYPYPAAPGSPLSLRPTALDHSLVLRLLSLAALFLVSPKETPSPPYSTISRRLDPSHHPHLHANQLPPESFTQIPQSHPPNCPTTCRINFSSCRGASECQKPTEECDCHTPRPRPARRPWSLLPSYNDREGRSSCGKAEFILIFHYSSPTSRVPYISVSMNTHPEISTGHREFQNIPWTSSRSL</sequence>
<gene>
    <name evidence="2" type="ORF">MARPO_3327s0001</name>
</gene>
<protein>
    <submittedName>
        <fullName evidence="2">Uncharacterized protein</fullName>
    </submittedName>
</protein>
<reference evidence="3" key="1">
    <citation type="journal article" date="2017" name="Cell">
        <title>Insights into land plant evolution garnered from the Marchantia polymorpha genome.</title>
        <authorList>
            <person name="Bowman J.L."/>
            <person name="Kohchi T."/>
            <person name="Yamato K.T."/>
            <person name="Jenkins J."/>
            <person name="Shu S."/>
            <person name="Ishizaki K."/>
            <person name="Yamaoka S."/>
            <person name="Nishihama R."/>
            <person name="Nakamura Y."/>
            <person name="Berger F."/>
            <person name="Adam C."/>
            <person name="Aki S.S."/>
            <person name="Althoff F."/>
            <person name="Araki T."/>
            <person name="Arteaga-Vazquez M.A."/>
            <person name="Balasubrmanian S."/>
            <person name="Barry K."/>
            <person name="Bauer D."/>
            <person name="Boehm C.R."/>
            <person name="Briginshaw L."/>
            <person name="Caballero-Perez J."/>
            <person name="Catarino B."/>
            <person name="Chen F."/>
            <person name="Chiyoda S."/>
            <person name="Chovatia M."/>
            <person name="Davies K.M."/>
            <person name="Delmans M."/>
            <person name="Demura T."/>
            <person name="Dierschke T."/>
            <person name="Dolan L."/>
            <person name="Dorantes-Acosta A.E."/>
            <person name="Eklund D.M."/>
            <person name="Florent S.N."/>
            <person name="Flores-Sandoval E."/>
            <person name="Fujiyama A."/>
            <person name="Fukuzawa H."/>
            <person name="Galik B."/>
            <person name="Grimanelli D."/>
            <person name="Grimwood J."/>
            <person name="Grossniklaus U."/>
            <person name="Hamada T."/>
            <person name="Haseloff J."/>
            <person name="Hetherington A.J."/>
            <person name="Higo A."/>
            <person name="Hirakawa Y."/>
            <person name="Hundley H.N."/>
            <person name="Ikeda Y."/>
            <person name="Inoue K."/>
            <person name="Inoue S.I."/>
            <person name="Ishida S."/>
            <person name="Jia Q."/>
            <person name="Kakita M."/>
            <person name="Kanazawa T."/>
            <person name="Kawai Y."/>
            <person name="Kawashima T."/>
            <person name="Kennedy M."/>
            <person name="Kinose K."/>
            <person name="Kinoshita T."/>
            <person name="Kohara Y."/>
            <person name="Koide E."/>
            <person name="Komatsu K."/>
            <person name="Kopischke S."/>
            <person name="Kubo M."/>
            <person name="Kyozuka J."/>
            <person name="Lagercrantz U."/>
            <person name="Lin S.S."/>
            <person name="Lindquist E."/>
            <person name="Lipzen A.M."/>
            <person name="Lu C.W."/>
            <person name="De Luna E."/>
            <person name="Martienssen R.A."/>
            <person name="Minamino N."/>
            <person name="Mizutani M."/>
            <person name="Mizutani M."/>
            <person name="Mochizuki N."/>
            <person name="Monte I."/>
            <person name="Mosher R."/>
            <person name="Nagasaki H."/>
            <person name="Nakagami H."/>
            <person name="Naramoto S."/>
            <person name="Nishitani K."/>
            <person name="Ohtani M."/>
            <person name="Okamoto T."/>
            <person name="Okumura M."/>
            <person name="Phillips J."/>
            <person name="Pollak B."/>
            <person name="Reinders A."/>
            <person name="Rovekamp M."/>
            <person name="Sano R."/>
            <person name="Sawa S."/>
            <person name="Schmid M.W."/>
            <person name="Shirakawa M."/>
            <person name="Solano R."/>
            <person name="Spunde A."/>
            <person name="Suetsugu N."/>
            <person name="Sugano S."/>
            <person name="Sugiyama A."/>
            <person name="Sun R."/>
            <person name="Suzuki Y."/>
            <person name="Takenaka M."/>
            <person name="Takezawa D."/>
            <person name="Tomogane H."/>
            <person name="Tsuzuki M."/>
            <person name="Ueda T."/>
            <person name="Umeda M."/>
            <person name="Ward J.M."/>
            <person name="Watanabe Y."/>
            <person name="Yazaki K."/>
            <person name="Yokoyama R."/>
            <person name="Yoshitake Y."/>
            <person name="Yotsui I."/>
            <person name="Zachgo S."/>
            <person name="Schmutz J."/>
        </authorList>
    </citation>
    <scope>NUCLEOTIDE SEQUENCE [LARGE SCALE GENOMIC DNA]</scope>
    <source>
        <strain evidence="3">Tak-1</strain>
    </source>
</reference>
<evidence type="ECO:0000313" key="2">
    <source>
        <dbReference type="EMBL" id="PTQ26291.1"/>
    </source>
</evidence>
<dbReference type="Proteomes" id="UP000244005">
    <property type="component" value="Unassembled WGS sequence"/>
</dbReference>
<dbReference type="EMBL" id="KZ775021">
    <property type="protein sequence ID" value="PTQ26291.1"/>
    <property type="molecule type" value="Genomic_DNA"/>
</dbReference>
<keyword evidence="3" id="KW-1185">Reference proteome</keyword>
<organism evidence="2 3">
    <name type="scientific">Marchantia polymorpha</name>
    <name type="common">Common liverwort</name>
    <name type="synonym">Marchantia aquatica</name>
    <dbReference type="NCBI Taxonomy" id="3197"/>
    <lineage>
        <taxon>Eukaryota</taxon>
        <taxon>Viridiplantae</taxon>
        <taxon>Streptophyta</taxon>
        <taxon>Embryophyta</taxon>
        <taxon>Marchantiophyta</taxon>
        <taxon>Marchantiopsida</taxon>
        <taxon>Marchantiidae</taxon>
        <taxon>Marchantiales</taxon>
        <taxon>Marchantiaceae</taxon>
        <taxon>Marchantia</taxon>
    </lineage>
</organism>
<dbReference type="AlphaFoldDB" id="A0A2R6VXG3"/>
<feature type="region of interest" description="Disordered" evidence="1">
    <location>
        <begin position="1"/>
        <end position="22"/>
    </location>
</feature>
<proteinExistence type="predicted"/>
<evidence type="ECO:0000313" key="3">
    <source>
        <dbReference type="Proteomes" id="UP000244005"/>
    </source>
</evidence>
<name>A0A2R6VXG3_MARPO</name>
<feature type="compositionally biased region" description="Basic residues" evidence="1">
    <location>
        <begin position="1"/>
        <end position="14"/>
    </location>
</feature>
<accession>A0A2R6VXG3</accession>